<dbReference type="InterPro" id="IPR029052">
    <property type="entry name" value="Metallo-depent_PP-like"/>
</dbReference>
<dbReference type="InterPro" id="IPR041821">
    <property type="entry name" value="CG11883_N"/>
</dbReference>
<evidence type="ECO:0000256" key="3">
    <source>
        <dbReference type="SAM" id="MobiDB-lite"/>
    </source>
</evidence>
<feature type="domain" description="5'-Nucleotidase C-terminal" evidence="5">
    <location>
        <begin position="609"/>
        <end position="754"/>
    </location>
</feature>
<keyword evidence="2" id="KW-0732">Signal</keyword>
<comment type="caution">
    <text evidence="6">The sequence shown here is derived from an EMBL/GenBank/DDBJ whole genome shotgun (WGS) entry which is preliminary data.</text>
</comment>
<dbReference type="Proteomes" id="UP001642483">
    <property type="component" value="Unassembled WGS sequence"/>
</dbReference>
<dbReference type="Pfam" id="PF00149">
    <property type="entry name" value="Metallophos"/>
    <property type="match status" value="1"/>
</dbReference>
<feature type="compositionally biased region" description="Low complexity" evidence="3">
    <location>
        <begin position="102"/>
        <end position="121"/>
    </location>
</feature>
<evidence type="ECO:0000259" key="5">
    <source>
        <dbReference type="Pfam" id="PF02872"/>
    </source>
</evidence>
<dbReference type="InterPro" id="IPR036907">
    <property type="entry name" value="5'-Nucleotdase_C_sf"/>
</dbReference>
<feature type="region of interest" description="Disordered" evidence="3">
    <location>
        <begin position="1"/>
        <end position="23"/>
    </location>
</feature>
<proteinExistence type="inferred from homology"/>
<evidence type="ECO:0000313" key="6">
    <source>
        <dbReference type="EMBL" id="CAK8675102.1"/>
    </source>
</evidence>
<dbReference type="Pfam" id="PF02872">
    <property type="entry name" value="5_nucleotid_C"/>
    <property type="match status" value="1"/>
</dbReference>
<dbReference type="Gene3D" id="3.60.21.10">
    <property type="match status" value="1"/>
</dbReference>
<name>A0ABP0F5Y8_CLALP</name>
<keyword evidence="7" id="KW-1185">Reference proteome</keyword>
<dbReference type="PANTHER" id="PTHR11575">
    <property type="entry name" value="5'-NUCLEOTIDASE-RELATED"/>
    <property type="match status" value="1"/>
</dbReference>
<organism evidence="6 7">
    <name type="scientific">Clavelina lepadiformis</name>
    <name type="common">Light-bulb sea squirt</name>
    <name type="synonym">Ascidia lepadiformis</name>
    <dbReference type="NCBI Taxonomy" id="159417"/>
    <lineage>
        <taxon>Eukaryota</taxon>
        <taxon>Metazoa</taxon>
        <taxon>Chordata</taxon>
        <taxon>Tunicata</taxon>
        <taxon>Ascidiacea</taxon>
        <taxon>Aplousobranchia</taxon>
        <taxon>Clavelinidae</taxon>
        <taxon>Clavelina</taxon>
    </lineage>
</organism>
<dbReference type="Gene3D" id="3.90.780.10">
    <property type="entry name" value="5'-Nucleotidase, C-terminal domain"/>
    <property type="match status" value="1"/>
</dbReference>
<dbReference type="InterPro" id="IPR008334">
    <property type="entry name" value="5'-Nucleotdase_C"/>
</dbReference>
<protein>
    <recommendedName>
        <fullName evidence="8">5'-nucleotidase</fullName>
    </recommendedName>
</protein>
<evidence type="ECO:0000256" key="2">
    <source>
        <dbReference type="ARBA" id="ARBA00022729"/>
    </source>
</evidence>
<evidence type="ECO:0000256" key="1">
    <source>
        <dbReference type="ARBA" id="ARBA00006654"/>
    </source>
</evidence>
<dbReference type="PANTHER" id="PTHR11575:SF48">
    <property type="entry name" value="5'-NUCLEOTIDASE"/>
    <property type="match status" value="1"/>
</dbReference>
<dbReference type="CDD" id="cd07406">
    <property type="entry name" value="MPP_CG11883_N"/>
    <property type="match status" value="1"/>
</dbReference>
<feature type="region of interest" description="Disordered" evidence="3">
    <location>
        <begin position="102"/>
        <end position="122"/>
    </location>
</feature>
<evidence type="ECO:0008006" key="8">
    <source>
        <dbReference type="Google" id="ProtNLM"/>
    </source>
</evidence>
<dbReference type="SUPFAM" id="SSF55816">
    <property type="entry name" value="5'-nucleotidase (syn. UDP-sugar hydrolase), C-terminal domain"/>
    <property type="match status" value="1"/>
</dbReference>
<evidence type="ECO:0000259" key="4">
    <source>
        <dbReference type="Pfam" id="PF00149"/>
    </source>
</evidence>
<dbReference type="InterPro" id="IPR004843">
    <property type="entry name" value="Calcineurin-like_PHP"/>
</dbReference>
<dbReference type="SUPFAM" id="SSF56300">
    <property type="entry name" value="Metallo-dependent phosphatases"/>
    <property type="match status" value="1"/>
</dbReference>
<feature type="domain" description="Calcineurin-like phosphoesterase" evidence="4">
    <location>
        <begin position="315"/>
        <end position="526"/>
    </location>
</feature>
<comment type="similarity">
    <text evidence="1">Belongs to the 5'-nucleotidase family.</text>
</comment>
<accession>A0ABP0F5Y8</accession>
<dbReference type="InterPro" id="IPR006179">
    <property type="entry name" value="5_nucleotidase/apyrase"/>
</dbReference>
<gene>
    <name evidence="6" type="ORF">CVLEPA_LOCUS4723</name>
</gene>
<reference evidence="6 7" key="1">
    <citation type="submission" date="2024-02" db="EMBL/GenBank/DDBJ databases">
        <authorList>
            <person name="Daric V."/>
            <person name="Darras S."/>
        </authorList>
    </citation>
    <scope>NUCLEOTIDE SEQUENCE [LARGE SCALE GENOMIC DNA]</scope>
</reference>
<evidence type="ECO:0000313" key="7">
    <source>
        <dbReference type="Proteomes" id="UP001642483"/>
    </source>
</evidence>
<dbReference type="EMBL" id="CAWYQH010000013">
    <property type="protein sequence ID" value="CAK8675102.1"/>
    <property type="molecule type" value="Genomic_DNA"/>
</dbReference>
<sequence>MKYRPTMKDYQKRGDLTSEDRENSTLAITSRRDSINRYYQGDQTESENFFEVDNHRSTDTEYFSKHAEDTFLNSTLQATFHLCRGKSNNSTRKFSLRTRNSSVGLSTNSSLSNSYSSTSSSPIRDLLYNEDVFVEHCDARKSDINNNLSCSCECGCGISHRKTTPTHSNMGCNASSVSEVNEINREKVNKQFDPSSLAKTPMLNRSEIDDIGMTSVSNADLLDAQRLQSTDVTRGLEDRWIRSHFSDQVVSKNDTRSKRRQSSLVTCETACEYSASPQDDGQLLTHDSLLIAENADTSIPRYNGETENVQDRLCILHFNDVYEIAERKTEPVGGAARFAHLIKQQADKIKRETGERPLIVFGGDCLNPSTLSCATQGLHMIEVLNYLEVDVAVYGNHEFDFGVAHAAQCIAKMNSTWFLGNVTDKLTKRNLAEGKNKLMIERRNGFKVGFLGLVEEEWLDTLATVAKTDLDYQDYVSRGREIAKELREEGADFVVALTHMRWPNDVRLTQEVPDIDLVLGGHDHGYGVKEIDDCLIVKSGSDFRNFSTVDVLMRKEGCLDVRLTRHDVSKEVPEDRGMAQIVHRYTSALEKSLEARIGIVLTDLDGSFDVVRSQETRLGNFVADIMASVTKADLVLMNSGTFRSDGVHSRGDFRLRDLMTILPINDSVVVIVATGKQLLEALENGVSKYPKLEGRFPQVSGICFGYDPSAKPGHRVVQETILIGGKPLDLNKNYKIATKAYVARGKDGYTSLKECKILTDPDSGPLLSTIVRNHLTNVNRLIDFQESRDCKVSISMDGCSISCNKSNIDVKEAFKDGIAEAPIATLKNSLKSVISQSSSNGLIVPSDAAFSNDLHTPRHLPSFIAASKFVQANYGSSAHAKLRQDTLSSDQDNLKLLRERSNNPSEVRWQVLPLIEARIFPCASNV</sequence>
<dbReference type="PRINTS" id="PR01607">
    <property type="entry name" value="APYRASEFAMLY"/>
</dbReference>